<name>A0A4R6VWF3_9HYPH</name>
<dbReference type="InterPro" id="IPR007452">
    <property type="entry name" value="TamB_C"/>
</dbReference>
<feature type="domain" description="Translocation and assembly module TamB C-terminal" evidence="6">
    <location>
        <begin position="1045"/>
        <end position="1394"/>
    </location>
</feature>
<comment type="subcellular location">
    <subcellularLocation>
        <location evidence="1">Membrane</location>
        <topology evidence="1">Single-pass membrane protein</topology>
    </subcellularLocation>
</comment>
<protein>
    <submittedName>
        <fullName evidence="7">Translocation and assembly module TamB</fullName>
    </submittedName>
</protein>
<proteinExistence type="predicted"/>
<dbReference type="OrthoDB" id="7784409at2"/>
<evidence type="ECO:0000259" key="6">
    <source>
        <dbReference type="Pfam" id="PF04357"/>
    </source>
</evidence>
<evidence type="ECO:0000313" key="7">
    <source>
        <dbReference type="EMBL" id="TDQ67176.1"/>
    </source>
</evidence>
<organism evidence="7 8">
    <name type="scientific">Maritalea mobilis</name>
    <dbReference type="NCBI Taxonomy" id="483324"/>
    <lineage>
        <taxon>Bacteria</taxon>
        <taxon>Pseudomonadati</taxon>
        <taxon>Pseudomonadota</taxon>
        <taxon>Alphaproteobacteria</taxon>
        <taxon>Hyphomicrobiales</taxon>
        <taxon>Devosiaceae</taxon>
        <taxon>Maritalea</taxon>
    </lineage>
</organism>
<evidence type="ECO:0000256" key="2">
    <source>
        <dbReference type="ARBA" id="ARBA00022692"/>
    </source>
</evidence>
<keyword evidence="2 5" id="KW-0812">Transmembrane</keyword>
<accession>A0A4R6VWF3</accession>
<dbReference type="RefSeq" id="WP_133571812.1">
    <property type="nucleotide sequence ID" value="NZ_SNYR01000001.1"/>
</dbReference>
<dbReference type="GO" id="GO:0005886">
    <property type="term" value="C:plasma membrane"/>
    <property type="evidence" value="ECO:0007669"/>
    <property type="project" value="InterPro"/>
</dbReference>
<evidence type="ECO:0000256" key="1">
    <source>
        <dbReference type="ARBA" id="ARBA00004167"/>
    </source>
</evidence>
<evidence type="ECO:0000256" key="4">
    <source>
        <dbReference type="ARBA" id="ARBA00023136"/>
    </source>
</evidence>
<comment type="caution">
    <text evidence="7">The sequence shown here is derived from an EMBL/GenBank/DDBJ whole genome shotgun (WGS) entry which is preliminary data.</text>
</comment>
<dbReference type="Pfam" id="PF04357">
    <property type="entry name" value="TamB"/>
    <property type="match status" value="1"/>
</dbReference>
<evidence type="ECO:0000313" key="8">
    <source>
        <dbReference type="Proteomes" id="UP000295391"/>
    </source>
</evidence>
<dbReference type="EMBL" id="SNYR01000001">
    <property type="protein sequence ID" value="TDQ67176.1"/>
    <property type="molecule type" value="Genomic_DNA"/>
</dbReference>
<keyword evidence="3 5" id="KW-1133">Transmembrane helix</keyword>
<evidence type="ECO:0000256" key="3">
    <source>
        <dbReference type="ARBA" id="ARBA00022989"/>
    </source>
</evidence>
<evidence type="ECO:0000256" key="5">
    <source>
        <dbReference type="SAM" id="Phobius"/>
    </source>
</evidence>
<sequence>MNAAKKWIWRITLPLLVAVVLALGAISFLLLTSPGRDFTGNYIANTVSNESQQVEITGLKQVLGDKLRIDQVRLSDVDGVWAELNDVQLDYQLGQLFSRRLMLDRLAVAKVQLYRLPKAPESQDAPASPLAFPEQFLPDPLRAADIDQISIDEIVLDEPVLGTARRLALSGNVDAQNVPLNTHGELRLISLDRNAPILDADWTIAPNEDGFGLTLAIDEPGEGLFADLIDIPGRPAFEARIATSGPLSNLKADLSAALDGREAVKGALVVSLTGEQQGLQAELVGQLAPFMPDMLVPFVAGQSQLNIDAVRRGDNEFDVRSARFRSALTQIEARGTYAADAVDLSLTGQFGDEETEVAFSPDGKTEMRLGAVKLNGQLSGALSAADLVLSGRVAQLNSADASFEDAQFNVRASAFDLNERQGNLDVSAKMAFAQLQNPQIDPLLVGPIGLATTLKVSPDQYQFEDLKLESAALTARGKGSFEPETQNLIAELNADIAPQQDGIYGQLFANGTGQIEVRLVRDGQKLAAERLVVSSGNLNAELAAELTAGGLGAQGNIGFAKLSAFDPRLEGQAKFDLEASGALNNPQVKLQLASQGVRLEGEPLEDLSGTIEGGLTDGIKLALNATYRQSPVEVQAEYIQQEDGRQLLRNVKANVPGGRAEGALVISGDGLLEGSFALAVADLKELAPLLLQEGLAGNLNGKLVLDATDGQQNVQFEASADELSMATAKAQNVQIGARANDLFGTPILDGTVRVETVRAANERLSDVRFDLRSEGQNYPFVWQAEYEGDQLRAAGNGALGDDGFALNLAEFSGRYQNVPLELTQAATLTPADNGFDLALPGLTVGSGRVSANGQIGDQLNLEAQLDDFPLNLIENFASTGQAIEGNLTGRATITGSASAPKVDYRYQANGFSVALSRSNQLSSLSLSGSGTFANNQLSMQNDIQGGGASARANGNINLASNALNIDVAGQLPFEYLAQPLSRAGLRLTGAASINAKITGSTAVPRYQGQVSTSGARLLDVASKVSVSNIEANIALNNDRAQVVQLNGTIGGGGQLSVTGETSLRPAENLQSNYDIRVRNGSYEDGTLSTQFNADLRLTGPLATGGSIGGVANIDQASIIIPEQLGGGVSPVDIQHKGASGAVQQQAAELAPKPAASGGSGGGMNLDIQVNAPRRIYVRGRGVDAELGGQLRILGTTGNPSPSGQISLMRGRVDLLTKRFDFDTGQVIFRGTMDPSLNFSASTRSDGYIYSIIVQGYASSPEFSFQSSPSLPQDEVVANLFFGKSLGELSPLQLAQLANAVATLNGSNSGPGLLDRLRSLAGVDNIDIKSNEQGETTVGIGGYLNDRTYVNVEKGTKAADDKVTIDLEITDSLKARGETSGDGNTEAGIFFERDY</sequence>
<feature type="transmembrane region" description="Helical" evidence="5">
    <location>
        <begin position="7"/>
        <end position="31"/>
    </location>
</feature>
<keyword evidence="4 5" id="KW-0472">Membrane</keyword>
<dbReference type="GO" id="GO:0009306">
    <property type="term" value="P:protein secretion"/>
    <property type="evidence" value="ECO:0007669"/>
    <property type="project" value="InterPro"/>
</dbReference>
<dbReference type="PANTHER" id="PTHR36985">
    <property type="entry name" value="TRANSLOCATION AND ASSEMBLY MODULE SUBUNIT TAMB"/>
    <property type="match status" value="1"/>
</dbReference>
<reference evidence="7 8" key="1">
    <citation type="submission" date="2019-03" db="EMBL/GenBank/DDBJ databases">
        <title>Genomic Encyclopedia of Type Strains, Phase III (KMG-III): the genomes of soil and plant-associated and newly described type strains.</title>
        <authorList>
            <person name="Whitman W."/>
        </authorList>
    </citation>
    <scope>NUCLEOTIDE SEQUENCE [LARGE SCALE GENOMIC DNA]</scope>
    <source>
        <strain evidence="7 8">CGMCC 1.7002</strain>
    </source>
</reference>
<keyword evidence="8" id="KW-1185">Reference proteome</keyword>
<gene>
    <name evidence="7" type="ORF">ATL17_1183</name>
</gene>
<dbReference type="PANTHER" id="PTHR36985:SF1">
    <property type="entry name" value="TRANSLOCATION AND ASSEMBLY MODULE SUBUNIT TAMB"/>
    <property type="match status" value="1"/>
</dbReference>
<dbReference type="Proteomes" id="UP000295391">
    <property type="component" value="Unassembled WGS sequence"/>
</dbReference>